<protein>
    <submittedName>
        <fullName evidence="3">Anthocyanin 5-aromatic acyltransferase</fullName>
    </submittedName>
</protein>
<dbReference type="Proteomes" id="UP001163823">
    <property type="component" value="Chromosome 12"/>
</dbReference>
<keyword evidence="4" id="KW-1185">Reference proteome</keyword>
<evidence type="ECO:0000313" key="3">
    <source>
        <dbReference type="EMBL" id="KAJ7948856.1"/>
    </source>
</evidence>
<organism evidence="3 4">
    <name type="scientific">Quillaja saponaria</name>
    <name type="common">Soap bark tree</name>
    <dbReference type="NCBI Taxonomy" id="32244"/>
    <lineage>
        <taxon>Eukaryota</taxon>
        <taxon>Viridiplantae</taxon>
        <taxon>Streptophyta</taxon>
        <taxon>Embryophyta</taxon>
        <taxon>Tracheophyta</taxon>
        <taxon>Spermatophyta</taxon>
        <taxon>Magnoliopsida</taxon>
        <taxon>eudicotyledons</taxon>
        <taxon>Gunneridae</taxon>
        <taxon>Pentapetalae</taxon>
        <taxon>rosids</taxon>
        <taxon>fabids</taxon>
        <taxon>Fabales</taxon>
        <taxon>Quillajaceae</taxon>
        <taxon>Quillaja</taxon>
    </lineage>
</organism>
<name>A0AAD7L124_QUISA</name>
<evidence type="ECO:0000256" key="2">
    <source>
        <dbReference type="ARBA" id="ARBA00023315"/>
    </source>
</evidence>
<proteinExistence type="predicted"/>
<accession>A0AAD7L124</accession>
<dbReference type="InterPro" id="IPR023213">
    <property type="entry name" value="CAT-like_dom_sf"/>
</dbReference>
<dbReference type="PANTHER" id="PTHR31625">
    <property type="match status" value="1"/>
</dbReference>
<evidence type="ECO:0000313" key="4">
    <source>
        <dbReference type="Proteomes" id="UP001163823"/>
    </source>
</evidence>
<dbReference type="EMBL" id="JARAOO010000012">
    <property type="protein sequence ID" value="KAJ7948856.1"/>
    <property type="molecule type" value="Genomic_DNA"/>
</dbReference>
<dbReference type="AlphaFoldDB" id="A0AAD7L124"/>
<comment type="caution">
    <text evidence="3">The sequence shown here is derived from an EMBL/GenBank/DDBJ whole genome shotgun (WGS) entry which is preliminary data.</text>
</comment>
<keyword evidence="1" id="KW-0808">Transferase</keyword>
<dbReference type="KEGG" id="qsa:O6P43_029281"/>
<evidence type="ECO:0000256" key="1">
    <source>
        <dbReference type="ARBA" id="ARBA00022679"/>
    </source>
</evidence>
<gene>
    <name evidence="3" type="ORF">O6P43_029281</name>
</gene>
<sequence length="473" mass="53233">MGLDQNTIKVLDHCQVSPPAGSVPTTSLPLNFFDIKWLLKPKNTPIQRLYLYEFPYPTQHFMQTVLPNLKQSLSITLQHFYPCASNLVCPPQPNKPHILYVNDESSVNFTVSEWSNANFEQLIADHPREVSIYHPFVSSFPPTRTLEDGTRLIPLMAIHVTFIPNFGFGICIGIQHVCTDGKGFLNLMKAWSSICKTRGECLSSLGKDSLAFQDRSVMKDPNGFEHTFLKEWWSRDESDQKEDETGSIQFTRSHHDKVRATFVLSKYHVEKLKQLVSLICKKEENETLHLSTFVVTSALIWVCMVKSKEKESKTDDEDELYHLTFGIDCRSYSGSPLTYFGNCVAPCYVPLKRGQILGENGIVEAAKAIGEKVVESKTSALTWIGKRGSDGMKMEYSNKIPMAGSPKLGGYETDFGWGRPKKLEAVHIDEADSVSLAESRDMEGGVEVGVVLGRAAMNEFNTRLRHYLKIFTG</sequence>
<dbReference type="Pfam" id="PF02458">
    <property type="entry name" value="Transferase"/>
    <property type="match status" value="1"/>
</dbReference>
<reference evidence="3" key="1">
    <citation type="journal article" date="2023" name="Science">
        <title>Elucidation of the pathway for biosynthesis of saponin adjuvants from the soapbark tree.</title>
        <authorList>
            <person name="Reed J."/>
            <person name="Orme A."/>
            <person name="El-Demerdash A."/>
            <person name="Owen C."/>
            <person name="Martin L.B.B."/>
            <person name="Misra R.C."/>
            <person name="Kikuchi S."/>
            <person name="Rejzek M."/>
            <person name="Martin A.C."/>
            <person name="Harkess A."/>
            <person name="Leebens-Mack J."/>
            <person name="Louveau T."/>
            <person name="Stephenson M.J."/>
            <person name="Osbourn A."/>
        </authorList>
    </citation>
    <scope>NUCLEOTIDE SEQUENCE</scope>
    <source>
        <strain evidence="3">S10</strain>
    </source>
</reference>
<dbReference type="InterPro" id="IPR051504">
    <property type="entry name" value="Plant_metabolite_acyltrans"/>
</dbReference>
<dbReference type="Gene3D" id="3.30.559.10">
    <property type="entry name" value="Chloramphenicol acetyltransferase-like domain"/>
    <property type="match status" value="2"/>
</dbReference>
<dbReference type="GO" id="GO:0016747">
    <property type="term" value="F:acyltransferase activity, transferring groups other than amino-acyl groups"/>
    <property type="evidence" value="ECO:0007669"/>
    <property type="project" value="UniProtKB-ARBA"/>
</dbReference>
<keyword evidence="2 3" id="KW-0012">Acyltransferase</keyword>